<accession>A0A9D1FTZ5</accession>
<proteinExistence type="predicted"/>
<evidence type="ECO:0000313" key="2">
    <source>
        <dbReference type="Proteomes" id="UP000824141"/>
    </source>
</evidence>
<evidence type="ECO:0000313" key="1">
    <source>
        <dbReference type="EMBL" id="HIS79270.1"/>
    </source>
</evidence>
<reference evidence="1" key="1">
    <citation type="submission" date="2020-10" db="EMBL/GenBank/DDBJ databases">
        <authorList>
            <person name="Gilroy R."/>
        </authorList>
    </citation>
    <scope>NUCLEOTIDE SEQUENCE</scope>
    <source>
        <strain evidence="1">6086</strain>
    </source>
</reference>
<protein>
    <submittedName>
        <fullName evidence="1">Uncharacterized protein</fullName>
    </submittedName>
</protein>
<sequence>MNTNDAVSLDFWNGLAFYSGKSFPCGTIGCDALNIPAEVIEKLKELCTVQYALINSLTFGPGNPALLSAARESAQQIAKLLKNVKPFSYMDVPDVEGRIERIFSEAYLNNAIEYSTVFGGSTLDILSDPKYEQGKTLLRTLPVLAQLGYSLEQYQQTMLSFAEKLNDPGFKRTPQNIATLFGECFPKIEKFENNAAWMAMTNATTQYTTLLRPDSKTPVIAKHMIYVSFVGMFRSDLYEGLCVGHAPKKCRTCGRWFLTINARPTKYCGGYAPGDKRHRSCRQVGNLKGRKERELAEDNPNVELYKKRLDSINHRLRRKNADKPLGKMMKKLAKDKMQRSKNSVDYANGKYIQEMELDALEAEAKALL</sequence>
<dbReference type="AlphaFoldDB" id="A0A9D1FTZ5"/>
<dbReference type="InterPro" id="IPR045722">
    <property type="entry name" value="DUF6076"/>
</dbReference>
<dbReference type="EMBL" id="DVJM01000165">
    <property type="protein sequence ID" value="HIS79270.1"/>
    <property type="molecule type" value="Genomic_DNA"/>
</dbReference>
<comment type="caution">
    <text evidence="1">The sequence shown here is derived from an EMBL/GenBank/DDBJ whole genome shotgun (WGS) entry which is preliminary data.</text>
</comment>
<name>A0A9D1FTZ5_9FIRM</name>
<reference evidence="1" key="2">
    <citation type="journal article" date="2021" name="PeerJ">
        <title>Extensive microbial diversity within the chicken gut microbiome revealed by metagenomics and culture.</title>
        <authorList>
            <person name="Gilroy R."/>
            <person name="Ravi A."/>
            <person name="Getino M."/>
            <person name="Pursley I."/>
            <person name="Horton D.L."/>
            <person name="Alikhan N.F."/>
            <person name="Baker D."/>
            <person name="Gharbi K."/>
            <person name="Hall N."/>
            <person name="Watson M."/>
            <person name="Adriaenssens E.M."/>
            <person name="Foster-Nyarko E."/>
            <person name="Jarju S."/>
            <person name="Secka A."/>
            <person name="Antonio M."/>
            <person name="Oren A."/>
            <person name="Chaudhuri R.R."/>
            <person name="La Ragione R."/>
            <person name="Hildebrand F."/>
            <person name="Pallen M.J."/>
        </authorList>
    </citation>
    <scope>NUCLEOTIDE SEQUENCE</scope>
    <source>
        <strain evidence="1">6086</strain>
    </source>
</reference>
<gene>
    <name evidence="1" type="ORF">IAD03_07855</name>
</gene>
<organism evidence="1 2">
    <name type="scientific">Candidatus Caccousia stercoris</name>
    <dbReference type="NCBI Taxonomy" id="2840723"/>
    <lineage>
        <taxon>Bacteria</taxon>
        <taxon>Bacillati</taxon>
        <taxon>Bacillota</taxon>
        <taxon>Clostridia</taxon>
        <taxon>Eubacteriales</taxon>
        <taxon>Oscillospiraceae</taxon>
        <taxon>Oscillospiraceae incertae sedis</taxon>
        <taxon>Candidatus Caccousia</taxon>
    </lineage>
</organism>
<dbReference type="Pfam" id="PF19553">
    <property type="entry name" value="DUF6076"/>
    <property type="match status" value="1"/>
</dbReference>
<dbReference type="Proteomes" id="UP000824141">
    <property type="component" value="Unassembled WGS sequence"/>
</dbReference>